<gene>
    <name evidence="2" type="ORF">K933_04626</name>
</gene>
<keyword evidence="1" id="KW-0472">Membrane</keyword>
<dbReference type="AlphaFoldDB" id="V4HGN3"/>
<feature type="transmembrane region" description="Helical" evidence="1">
    <location>
        <begin position="20"/>
        <end position="40"/>
    </location>
</feature>
<evidence type="ECO:0000256" key="1">
    <source>
        <dbReference type="SAM" id="Phobius"/>
    </source>
</evidence>
<accession>V4HGN3</accession>
<sequence length="158" mass="16196">MGGPTDDEATLSLRERVRVALPHIAMASMLLTTLCVAGIAGTVATGIGGPVPPEGLVASVQSDGNDVAVVVEHPNGSLPAADRVFVVDGDGARVPWNDTRSAPGVARITGRGTALGCPRQGSTYRVVFEGRTGTETVLTHEVTQPIPASAVQRCEASE</sequence>
<keyword evidence="1" id="KW-1133">Transmembrane helix</keyword>
<keyword evidence="1" id="KW-0812">Transmembrane</keyword>
<evidence type="ECO:0000313" key="3">
    <source>
        <dbReference type="Proteomes" id="UP000017840"/>
    </source>
</evidence>
<dbReference type="EMBL" id="ASGZ01000013">
    <property type="protein sequence ID" value="ESP89273.1"/>
    <property type="molecule type" value="Genomic_DNA"/>
</dbReference>
<name>V4HGN3_9EURY</name>
<reference evidence="2 3" key="1">
    <citation type="journal article" date="2013" name="Genome Announc.">
        <title>Draft Genome Sequence of 'Candidatus Halobonum tyrrellensis' Strain G22, Isolated from the Hypersaline Waters of Lake Tyrrell, Australia.</title>
        <authorList>
            <person name="Ugalde J.A."/>
            <person name="Narasingarao P."/>
            <person name="Kuo S."/>
            <person name="Podell S."/>
            <person name="Allen E.E."/>
        </authorList>
    </citation>
    <scope>NUCLEOTIDE SEQUENCE [LARGE SCALE GENOMIC DNA]</scope>
    <source>
        <strain evidence="2 3">G22</strain>
    </source>
</reference>
<organism evidence="2 3">
    <name type="scientific">Candidatus Halobonum tyrrellensis G22</name>
    <dbReference type="NCBI Taxonomy" id="1324957"/>
    <lineage>
        <taxon>Archaea</taxon>
        <taxon>Methanobacteriati</taxon>
        <taxon>Methanobacteriota</taxon>
        <taxon>Stenosarchaea group</taxon>
        <taxon>Halobacteria</taxon>
        <taxon>Halobacteriales</taxon>
        <taxon>Haloferacaceae</taxon>
        <taxon>Candidatus Halobonum</taxon>
    </lineage>
</organism>
<keyword evidence="3" id="KW-1185">Reference proteome</keyword>
<evidence type="ECO:0000313" key="2">
    <source>
        <dbReference type="EMBL" id="ESP89273.1"/>
    </source>
</evidence>
<protein>
    <recommendedName>
        <fullName evidence="4">Archaeal Type IV pilin N-terminal domain-containing protein</fullName>
    </recommendedName>
</protein>
<proteinExistence type="predicted"/>
<evidence type="ECO:0008006" key="4">
    <source>
        <dbReference type="Google" id="ProtNLM"/>
    </source>
</evidence>
<comment type="caution">
    <text evidence="2">The sequence shown here is derived from an EMBL/GenBank/DDBJ whole genome shotgun (WGS) entry which is preliminary data.</text>
</comment>
<dbReference type="Proteomes" id="UP000017840">
    <property type="component" value="Unassembled WGS sequence"/>
</dbReference>
<dbReference type="STRING" id="1324957.K933_04626"/>